<evidence type="ECO:0000259" key="1">
    <source>
        <dbReference type="PROSITE" id="PS50965"/>
    </source>
</evidence>
<dbReference type="STRING" id="531814.SAMN04487944_108109"/>
<feature type="domain" description="NERD" evidence="1">
    <location>
        <begin position="34"/>
        <end position="147"/>
    </location>
</feature>
<organism evidence="2 3">
    <name type="scientific">Gracilibacillus ureilyticus</name>
    <dbReference type="NCBI Taxonomy" id="531814"/>
    <lineage>
        <taxon>Bacteria</taxon>
        <taxon>Bacillati</taxon>
        <taxon>Bacillota</taxon>
        <taxon>Bacilli</taxon>
        <taxon>Bacillales</taxon>
        <taxon>Bacillaceae</taxon>
        <taxon>Gracilibacillus</taxon>
    </lineage>
</organism>
<evidence type="ECO:0000313" key="3">
    <source>
        <dbReference type="Proteomes" id="UP000199687"/>
    </source>
</evidence>
<dbReference type="EMBL" id="FOGL01000008">
    <property type="protein sequence ID" value="SER70319.1"/>
    <property type="molecule type" value="Genomic_DNA"/>
</dbReference>
<dbReference type="Pfam" id="PF08378">
    <property type="entry name" value="NERD"/>
    <property type="match status" value="1"/>
</dbReference>
<keyword evidence="3" id="KW-1185">Reference proteome</keyword>
<accession>A0A1H9REB3</accession>
<dbReference type="Proteomes" id="UP000199687">
    <property type="component" value="Unassembled WGS sequence"/>
</dbReference>
<protein>
    <submittedName>
        <fullName evidence="2">Nuclease-related domain-containing protein</fullName>
    </submittedName>
</protein>
<dbReference type="InterPro" id="IPR011528">
    <property type="entry name" value="NERD"/>
</dbReference>
<sequence length="301" mass="35542">MLRKKSTELLVYEHLAKRKSLSEAEAKKHRKLKRGYEGEVLFDSYVEEIKQDYILIRNMWLSCNGKVFEIDHALLIENAIYLYEVKNFIGEYYYSDDKLYLFSGREIDDPLTQLKRTESLLNQLFHQLGYQVPTQAAVVFVNPECTIFKAPRNKLLLPTQLNRYFRTLPQNRPIDPKFHHLSNKLNSLRLEKSPYEKLPEFHYEDLQKGIPCLKCNGFYKRAEGKMCICQNCGEKELAQSAILRNIEEFMILFPSEKVTSEKIRDWCNIPVPLRRISYTLLKYLEKKGTNTGSYYVKKQLD</sequence>
<proteinExistence type="predicted"/>
<evidence type="ECO:0000313" key="2">
    <source>
        <dbReference type="EMBL" id="SER70319.1"/>
    </source>
</evidence>
<reference evidence="2 3" key="1">
    <citation type="submission" date="2016-10" db="EMBL/GenBank/DDBJ databases">
        <authorList>
            <person name="de Groot N.N."/>
        </authorList>
    </citation>
    <scope>NUCLEOTIDE SEQUENCE [LARGE SCALE GENOMIC DNA]</scope>
    <source>
        <strain evidence="2 3">CGMCC 1.7727</strain>
    </source>
</reference>
<name>A0A1H9REB3_9BACI</name>
<dbReference type="AlphaFoldDB" id="A0A1H9REB3"/>
<dbReference type="PROSITE" id="PS50965">
    <property type="entry name" value="NERD"/>
    <property type="match status" value="1"/>
</dbReference>
<gene>
    <name evidence="2" type="ORF">SAMN04487944_108109</name>
</gene>